<name>A0A9D4TR85_CHLVU</name>
<dbReference type="AlphaFoldDB" id="A0A9D4TR85"/>
<accession>A0A9D4TR85</accession>
<dbReference type="Pfam" id="PF00382">
    <property type="entry name" value="TFIIB"/>
    <property type="match status" value="1"/>
</dbReference>
<reference evidence="2" key="1">
    <citation type="journal article" date="2019" name="Plant J.">
        <title>Chlorella vulgaris genome assembly and annotation reveals the molecular basis for metabolic acclimation to high light conditions.</title>
        <authorList>
            <person name="Cecchin M."/>
            <person name="Marcolungo L."/>
            <person name="Rossato M."/>
            <person name="Girolomoni L."/>
            <person name="Cosentino E."/>
            <person name="Cuine S."/>
            <person name="Li-Beisson Y."/>
            <person name="Delledonne M."/>
            <person name="Ballottari M."/>
        </authorList>
    </citation>
    <scope>NUCLEOTIDE SEQUENCE</scope>
    <source>
        <strain evidence="2">211/11P</strain>
    </source>
</reference>
<proteinExistence type="predicted"/>
<dbReference type="Gene3D" id="1.10.472.10">
    <property type="entry name" value="Cyclin-like"/>
    <property type="match status" value="1"/>
</dbReference>
<evidence type="ECO:0000313" key="3">
    <source>
        <dbReference type="Proteomes" id="UP001055712"/>
    </source>
</evidence>
<dbReference type="Proteomes" id="UP001055712">
    <property type="component" value="Unassembled WGS sequence"/>
</dbReference>
<dbReference type="GO" id="GO:0017025">
    <property type="term" value="F:TBP-class protein binding"/>
    <property type="evidence" value="ECO:0007669"/>
    <property type="project" value="InterPro"/>
</dbReference>
<evidence type="ECO:0000259" key="1">
    <source>
        <dbReference type="Pfam" id="PF00382"/>
    </source>
</evidence>
<dbReference type="InterPro" id="IPR013150">
    <property type="entry name" value="TFIIB_cyclin"/>
</dbReference>
<protein>
    <recommendedName>
        <fullName evidence="1">Transcription factor TFIIB cyclin-like domain-containing protein</fullName>
    </recommendedName>
</protein>
<reference evidence="2" key="2">
    <citation type="submission" date="2020-11" db="EMBL/GenBank/DDBJ databases">
        <authorList>
            <person name="Cecchin M."/>
            <person name="Marcolungo L."/>
            <person name="Rossato M."/>
            <person name="Girolomoni L."/>
            <person name="Cosentino E."/>
            <person name="Cuine S."/>
            <person name="Li-Beisson Y."/>
            <person name="Delledonne M."/>
            <person name="Ballottari M."/>
        </authorList>
    </citation>
    <scope>NUCLEOTIDE SEQUENCE</scope>
    <source>
        <strain evidence="2">211/11P</strain>
        <tissue evidence="2">Whole cell</tissue>
    </source>
</reference>
<dbReference type="EMBL" id="SIDB01000005">
    <property type="protein sequence ID" value="KAI3432545.1"/>
    <property type="molecule type" value="Genomic_DNA"/>
</dbReference>
<organism evidence="2 3">
    <name type="scientific">Chlorella vulgaris</name>
    <name type="common">Green alga</name>
    <dbReference type="NCBI Taxonomy" id="3077"/>
    <lineage>
        <taxon>Eukaryota</taxon>
        <taxon>Viridiplantae</taxon>
        <taxon>Chlorophyta</taxon>
        <taxon>core chlorophytes</taxon>
        <taxon>Trebouxiophyceae</taxon>
        <taxon>Chlorellales</taxon>
        <taxon>Chlorellaceae</taxon>
        <taxon>Chlorella clade</taxon>
        <taxon>Chlorella</taxon>
    </lineage>
</organism>
<keyword evidence="3" id="KW-1185">Reference proteome</keyword>
<feature type="domain" description="Transcription factor TFIIB cyclin-like" evidence="1">
    <location>
        <begin position="5"/>
        <end position="70"/>
    </location>
</feature>
<sequence length="127" mass="14203">MSAGFMTDVVDTAKMLCRDLMRIKTVKTCSRQQHAAAALYLATKMCGHSRSRREVSKMFDLSTERLTALTKVFVNALGSTHPQLLQKHVEVGDLINRAVDRLELNDQKDINLLKKTARDIADSPCPT</sequence>
<dbReference type="SUPFAM" id="SSF47954">
    <property type="entry name" value="Cyclin-like"/>
    <property type="match status" value="1"/>
</dbReference>
<comment type="caution">
    <text evidence="2">The sequence shown here is derived from an EMBL/GenBank/DDBJ whole genome shotgun (WGS) entry which is preliminary data.</text>
</comment>
<dbReference type="CDD" id="cd00043">
    <property type="entry name" value="CYCLIN_SF"/>
    <property type="match status" value="1"/>
</dbReference>
<evidence type="ECO:0000313" key="2">
    <source>
        <dbReference type="EMBL" id="KAI3432545.1"/>
    </source>
</evidence>
<dbReference type="InterPro" id="IPR036915">
    <property type="entry name" value="Cyclin-like_sf"/>
</dbReference>
<gene>
    <name evidence="2" type="ORF">D9Q98_004094</name>
</gene>